<keyword evidence="11" id="KW-0457">Lysine biosynthesis</keyword>
<dbReference type="InterPro" id="IPR045865">
    <property type="entry name" value="ACT-like_dom_sf"/>
</dbReference>
<dbReference type="NCBIfam" id="NF006540">
    <property type="entry name" value="PRK09034.1"/>
    <property type="match status" value="1"/>
</dbReference>
<feature type="domain" description="ACT" evidence="15">
    <location>
        <begin position="389"/>
        <end position="455"/>
    </location>
</feature>
<dbReference type="PROSITE" id="PS51671">
    <property type="entry name" value="ACT"/>
    <property type="match status" value="1"/>
</dbReference>
<dbReference type="InterPro" id="IPR002912">
    <property type="entry name" value="ACT_dom"/>
</dbReference>
<evidence type="ECO:0000256" key="4">
    <source>
        <dbReference type="ARBA" id="ARBA00005139"/>
    </source>
</evidence>
<evidence type="ECO:0000256" key="2">
    <source>
        <dbReference type="ARBA" id="ARBA00004766"/>
    </source>
</evidence>
<gene>
    <name evidence="16" type="ORF">P5G49_17205</name>
</gene>
<dbReference type="EC" id="2.7.2.4" evidence="13"/>
<evidence type="ECO:0000256" key="11">
    <source>
        <dbReference type="ARBA" id="ARBA00023154"/>
    </source>
</evidence>
<dbReference type="GO" id="GO:0004072">
    <property type="term" value="F:aspartate kinase activity"/>
    <property type="evidence" value="ECO:0007669"/>
    <property type="project" value="UniProtKB-EC"/>
</dbReference>
<evidence type="ECO:0000256" key="3">
    <source>
        <dbReference type="ARBA" id="ARBA00004986"/>
    </source>
</evidence>
<dbReference type="Pfam" id="PF22468">
    <property type="entry name" value="ACT_9"/>
    <property type="match status" value="1"/>
</dbReference>
<evidence type="ECO:0000256" key="9">
    <source>
        <dbReference type="ARBA" id="ARBA00022840"/>
    </source>
</evidence>
<dbReference type="CDD" id="cd04245">
    <property type="entry name" value="AAK_AKiii-YclM-BS"/>
    <property type="match status" value="1"/>
</dbReference>
<dbReference type="InterPro" id="IPR018042">
    <property type="entry name" value="Aspartate_kinase_CS"/>
</dbReference>
<comment type="function">
    <text evidence="1">Catalyzes the phosphorylation of the beta-carboxyl group of aspartic acid with ATP to yield 4-phospho-L-aspartate, which is involved in the branched biosynthetic pathway leading to the biosynthesis of amino acids threonine, isoleucine and methionine.</text>
</comment>
<proteinExistence type="inferred from homology"/>
<keyword evidence="6 13" id="KW-0808">Transferase</keyword>
<dbReference type="InterPro" id="IPR036393">
    <property type="entry name" value="AceGlu_kinase-like_sf"/>
</dbReference>
<evidence type="ECO:0000256" key="14">
    <source>
        <dbReference type="RuleBase" id="RU004249"/>
    </source>
</evidence>
<dbReference type="InterPro" id="IPR035804">
    <property type="entry name" value="AKIII_YclM_N"/>
</dbReference>
<keyword evidence="7" id="KW-0547">Nucleotide-binding</keyword>
<protein>
    <recommendedName>
        <fullName evidence="13">Aspartokinase</fullName>
        <ecNumber evidence="13">2.7.2.4</ecNumber>
    </recommendedName>
</protein>
<dbReference type="InterPro" id="IPR042199">
    <property type="entry name" value="AsparK_Bifunc_asparK/hSer_DH"/>
</dbReference>
<evidence type="ECO:0000259" key="15">
    <source>
        <dbReference type="PROSITE" id="PS51671"/>
    </source>
</evidence>
<evidence type="ECO:0000256" key="5">
    <source>
        <dbReference type="ARBA" id="ARBA00010122"/>
    </source>
</evidence>
<reference evidence="16" key="1">
    <citation type="submission" date="2023-03" db="EMBL/GenBank/DDBJ databases">
        <title>MT1 and MT2 Draft Genomes of Novel Species.</title>
        <authorList>
            <person name="Venkateswaran K."/>
        </authorList>
    </citation>
    <scope>NUCLEOTIDE SEQUENCE</scope>
    <source>
        <strain evidence="16">F6_3S_P_2</strain>
    </source>
</reference>
<keyword evidence="14" id="KW-0028">Amino-acid biosynthesis</keyword>
<evidence type="ECO:0000313" key="17">
    <source>
        <dbReference type="Proteomes" id="UP001175097"/>
    </source>
</evidence>
<evidence type="ECO:0000256" key="12">
    <source>
        <dbReference type="ARBA" id="ARBA00047872"/>
    </source>
</evidence>
<dbReference type="RefSeq" id="WP_301245870.1">
    <property type="nucleotide sequence ID" value="NZ_JAROCC010000022.1"/>
</dbReference>
<dbReference type="Gene3D" id="1.20.120.1320">
    <property type="entry name" value="Aspartokinase, catalytic domain"/>
    <property type="match status" value="1"/>
</dbReference>
<evidence type="ECO:0000256" key="6">
    <source>
        <dbReference type="ARBA" id="ARBA00022679"/>
    </source>
</evidence>
<dbReference type="EMBL" id="JAROCC010000022">
    <property type="protein sequence ID" value="MDN4609202.1"/>
    <property type="molecule type" value="Genomic_DNA"/>
</dbReference>
<name>A0ABT8JWG0_9BACL</name>
<dbReference type="PIRSF" id="PIRSF000726">
    <property type="entry name" value="Asp_kin"/>
    <property type="match status" value="1"/>
</dbReference>
<comment type="pathway">
    <text evidence="3 14">Amino-acid biosynthesis; L-methionine biosynthesis via de novo pathway; L-homoserine from L-aspartate: step 1/3.</text>
</comment>
<dbReference type="Pfam" id="PF00696">
    <property type="entry name" value="AA_kinase"/>
    <property type="match status" value="1"/>
</dbReference>
<evidence type="ECO:0000256" key="8">
    <source>
        <dbReference type="ARBA" id="ARBA00022777"/>
    </source>
</evidence>
<dbReference type="PANTHER" id="PTHR21499:SF67">
    <property type="entry name" value="ASPARTOKINASE 3"/>
    <property type="match status" value="1"/>
</dbReference>
<keyword evidence="9" id="KW-0067">ATP-binding</keyword>
<evidence type="ECO:0000256" key="1">
    <source>
        <dbReference type="ARBA" id="ARBA00003121"/>
    </source>
</evidence>
<comment type="pathway">
    <text evidence="2 14">Amino-acid biosynthesis; L-lysine biosynthesis via DAP pathway; (S)-tetrahydrodipicolinate from L-aspartate: step 1/4.</text>
</comment>
<dbReference type="CDD" id="cd04916">
    <property type="entry name" value="ACT_AKiii-YclM-BS_2"/>
    <property type="match status" value="1"/>
</dbReference>
<sequence>MKVCKFGGTSVATAEQIRKVVDIVTTDVERKIIVVSAPGKRFSEDTKVTDLLIKLAERALANEDTEVELNEVVNRFREIANDLGLSNSIVETIEHDLQNRLSRDKADSLLFMDTMKAAGEDNNAKLIAAYFQIIGVNAKYINPREAGLLVNNRPERVRALPQGDERLAKLRDAQGIIVFPGFFGFTEDGTLRTFNRGGSDITGSIIAAATEADLYENFTDVDSVFAANPTVIENPVSIETMTYREMRELAYAGFSVFHDEALIPAFRKSIPVRIKNTNNPDAPGTLIVKERDYNEQQVIGIAADSGFTAIYVDKYLMNLEIGFGRRLLQILEEEDISYEHTPSGIDNLSIILRSRVLTKEKEERIVERIHKELEPDAVIVEHDYSMIVLVGEGMQYTTGLAGRAATAIARSGANIEMINQGSSEVSLVFGVKKKDEDKSLKELYAEFFRKVSVES</sequence>
<dbReference type="CDD" id="cd04911">
    <property type="entry name" value="ACT_AKiii-YclM-BS_1"/>
    <property type="match status" value="1"/>
</dbReference>
<dbReference type="Proteomes" id="UP001175097">
    <property type="component" value="Unassembled WGS sequence"/>
</dbReference>
<keyword evidence="10" id="KW-0220">Diaminopimelate biosynthesis</keyword>
<dbReference type="PROSITE" id="PS00324">
    <property type="entry name" value="ASPARTOKINASE"/>
    <property type="match status" value="1"/>
</dbReference>
<comment type="caution">
    <text evidence="16">The sequence shown here is derived from an EMBL/GenBank/DDBJ whole genome shotgun (WGS) entry which is preliminary data.</text>
</comment>
<dbReference type="Gene3D" id="3.40.1160.10">
    <property type="entry name" value="Acetylglutamate kinase-like"/>
    <property type="match status" value="1"/>
</dbReference>
<comment type="catalytic activity">
    <reaction evidence="12 13">
        <text>L-aspartate + ATP = 4-phospho-L-aspartate + ADP</text>
        <dbReference type="Rhea" id="RHEA:23776"/>
        <dbReference type="ChEBI" id="CHEBI:29991"/>
        <dbReference type="ChEBI" id="CHEBI:30616"/>
        <dbReference type="ChEBI" id="CHEBI:57535"/>
        <dbReference type="ChEBI" id="CHEBI:456216"/>
        <dbReference type="EC" id="2.7.2.4"/>
    </reaction>
</comment>
<evidence type="ECO:0000256" key="13">
    <source>
        <dbReference type="RuleBase" id="RU003448"/>
    </source>
</evidence>
<organism evidence="16 17">
    <name type="scientific">Sporosarcina highlanderae</name>
    <dbReference type="NCBI Taxonomy" id="3035916"/>
    <lineage>
        <taxon>Bacteria</taxon>
        <taxon>Bacillati</taxon>
        <taxon>Bacillota</taxon>
        <taxon>Bacilli</taxon>
        <taxon>Bacillales</taxon>
        <taxon>Caryophanaceae</taxon>
        <taxon>Sporosarcina</taxon>
    </lineage>
</organism>
<dbReference type="PANTHER" id="PTHR21499">
    <property type="entry name" value="ASPARTATE KINASE"/>
    <property type="match status" value="1"/>
</dbReference>
<comment type="similarity">
    <text evidence="5 13">Belongs to the aspartokinase family.</text>
</comment>
<accession>A0ABT8JWG0</accession>
<evidence type="ECO:0000256" key="10">
    <source>
        <dbReference type="ARBA" id="ARBA00022915"/>
    </source>
</evidence>
<keyword evidence="17" id="KW-1185">Reference proteome</keyword>
<keyword evidence="8 13" id="KW-0418">Kinase</keyword>
<evidence type="ECO:0000256" key="7">
    <source>
        <dbReference type="ARBA" id="ARBA00022741"/>
    </source>
</evidence>
<dbReference type="InterPro" id="IPR001048">
    <property type="entry name" value="Asp/Glu/Uridylate_kinase"/>
</dbReference>
<dbReference type="InterPro" id="IPR005260">
    <property type="entry name" value="Asp_kin_monofn"/>
</dbReference>
<dbReference type="Gene3D" id="3.30.2130.10">
    <property type="entry name" value="VC0802-like"/>
    <property type="match status" value="1"/>
</dbReference>
<evidence type="ECO:0000313" key="16">
    <source>
        <dbReference type="EMBL" id="MDN4609202.1"/>
    </source>
</evidence>
<dbReference type="InterPro" id="IPR054352">
    <property type="entry name" value="ACT_Aspartokinase"/>
</dbReference>
<dbReference type="SUPFAM" id="SSF55021">
    <property type="entry name" value="ACT-like"/>
    <property type="match status" value="2"/>
</dbReference>
<dbReference type="SUPFAM" id="SSF53633">
    <property type="entry name" value="Carbamate kinase-like"/>
    <property type="match status" value="1"/>
</dbReference>
<dbReference type="NCBIfam" id="TIGR00657">
    <property type="entry name" value="asp_kinases"/>
    <property type="match status" value="1"/>
</dbReference>
<dbReference type="InterPro" id="IPR001341">
    <property type="entry name" value="Asp_kinase"/>
</dbReference>
<comment type="pathway">
    <text evidence="4 14">Amino-acid biosynthesis; L-threonine biosynthesis; L-threonine from L-aspartate: step 1/5.</text>
</comment>